<comment type="caution">
    <text evidence="1">The sequence shown here is derived from an EMBL/GenBank/DDBJ whole genome shotgun (WGS) entry which is preliminary data.</text>
</comment>
<accession>A0A8J7QY19</accession>
<dbReference type="RefSeq" id="WP_209333948.1">
    <property type="nucleotide sequence ID" value="NZ_JAGIYY010000001.1"/>
</dbReference>
<dbReference type="Proteomes" id="UP000666240">
    <property type="component" value="Unassembled WGS sequence"/>
</dbReference>
<reference evidence="1" key="1">
    <citation type="submission" date="2021-03" db="EMBL/GenBank/DDBJ databases">
        <title>Genome sequencing and assembly of Tianweitania sediminis.</title>
        <authorList>
            <person name="Chhetri G."/>
        </authorList>
    </citation>
    <scope>NUCLEOTIDE SEQUENCE</scope>
    <source>
        <strain evidence="1">Z8</strain>
    </source>
</reference>
<evidence type="ECO:0000313" key="1">
    <source>
        <dbReference type="EMBL" id="MBP0438005.1"/>
    </source>
</evidence>
<keyword evidence="2" id="KW-1185">Reference proteome</keyword>
<dbReference type="EMBL" id="JAGIYY010000001">
    <property type="protein sequence ID" value="MBP0438005.1"/>
    <property type="molecule type" value="Genomic_DNA"/>
</dbReference>
<name>A0A8J7QY19_9HYPH</name>
<sequence>MSRSIVRRGGAAGMNRIVGVVPEQGVECGIEGGAARSGEGFGLFRQASKS</sequence>
<organism evidence="1 2">
    <name type="scientific">Tianweitania sediminis</name>
    <dbReference type="NCBI Taxonomy" id="1502156"/>
    <lineage>
        <taxon>Bacteria</taxon>
        <taxon>Pseudomonadati</taxon>
        <taxon>Pseudomonadota</taxon>
        <taxon>Alphaproteobacteria</taxon>
        <taxon>Hyphomicrobiales</taxon>
        <taxon>Phyllobacteriaceae</taxon>
        <taxon>Tianweitania</taxon>
    </lineage>
</organism>
<evidence type="ECO:0000313" key="2">
    <source>
        <dbReference type="Proteomes" id="UP000666240"/>
    </source>
</evidence>
<gene>
    <name evidence="1" type="ORF">J5Y06_05015</name>
</gene>
<protein>
    <submittedName>
        <fullName evidence="1">Uncharacterized protein</fullName>
    </submittedName>
</protein>
<proteinExistence type="predicted"/>
<dbReference type="AlphaFoldDB" id="A0A8J7QY19"/>